<keyword evidence="5" id="KW-1185">Reference proteome</keyword>
<reference evidence="6" key="1">
    <citation type="submission" date="2025-08" db="UniProtKB">
        <authorList>
            <consortium name="RefSeq"/>
        </authorList>
    </citation>
    <scope>IDENTIFICATION</scope>
    <source>
        <tissue evidence="6">Cell line</tissue>
    </source>
</reference>
<keyword evidence="1" id="KW-0028">Amino-acid biosynthesis</keyword>
<evidence type="ECO:0000256" key="1">
    <source>
        <dbReference type="ARBA" id="ARBA00022605"/>
    </source>
</evidence>
<name>A0ABM5AAW4_VULVU</name>
<dbReference type="Pfam" id="PF00702">
    <property type="entry name" value="Hydrolase"/>
    <property type="match status" value="1"/>
</dbReference>
<evidence type="ECO:0000256" key="4">
    <source>
        <dbReference type="SAM" id="MobiDB-lite"/>
    </source>
</evidence>
<dbReference type="CDD" id="cd01629">
    <property type="entry name" value="HAD_EP"/>
    <property type="match status" value="1"/>
</dbReference>
<evidence type="ECO:0000256" key="2">
    <source>
        <dbReference type="ARBA" id="ARBA00022801"/>
    </source>
</evidence>
<proteinExistence type="predicted"/>
<accession>A0ABM5AAW4</accession>
<dbReference type="PANTHER" id="PTHR20371">
    <property type="entry name" value="ENOLASE-PHOSPHATASE E1"/>
    <property type="match status" value="1"/>
</dbReference>
<feature type="region of interest" description="Disordered" evidence="4">
    <location>
        <begin position="226"/>
        <end position="262"/>
    </location>
</feature>
<dbReference type="NCBIfam" id="TIGR01549">
    <property type="entry name" value="HAD-SF-IA-v1"/>
    <property type="match status" value="1"/>
</dbReference>
<dbReference type="NCBIfam" id="TIGR01691">
    <property type="entry name" value="enolase-ppase"/>
    <property type="match status" value="1"/>
</dbReference>
<feature type="compositionally biased region" description="Basic and acidic residues" evidence="4">
    <location>
        <begin position="226"/>
        <end position="253"/>
    </location>
</feature>
<evidence type="ECO:0000313" key="6">
    <source>
        <dbReference type="RefSeq" id="XP_072611938.1"/>
    </source>
</evidence>
<keyword evidence="2" id="KW-0378">Hydrolase</keyword>
<dbReference type="InterPro" id="IPR006439">
    <property type="entry name" value="HAD-SF_hydro_IA"/>
</dbReference>
<gene>
    <name evidence="6" type="primary">ENOPH1</name>
</gene>
<dbReference type="InterPro" id="IPR023214">
    <property type="entry name" value="HAD_sf"/>
</dbReference>
<protein>
    <submittedName>
        <fullName evidence="6">Enolase-phosphatase E1 isoform X1</fullName>
    </submittedName>
</protein>
<dbReference type="Proteomes" id="UP001652641">
    <property type="component" value="Chromosome 4"/>
</dbReference>
<keyword evidence="3" id="KW-0486">Methionine biosynthesis</keyword>
<dbReference type="InterPro" id="IPR036412">
    <property type="entry name" value="HAD-like_sf"/>
</dbReference>
<dbReference type="SFLD" id="SFLDS00003">
    <property type="entry name" value="Haloacid_Dehalogenase"/>
    <property type="match status" value="1"/>
</dbReference>
<dbReference type="SUPFAM" id="SSF56784">
    <property type="entry name" value="HAD-like"/>
    <property type="match status" value="1"/>
</dbReference>
<organism evidence="5 6">
    <name type="scientific">Vulpes vulpes</name>
    <name type="common">Red fox</name>
    <dbReference type="NCBI Taxonomy" id="9627"/>
    <lineage>
        <taxon>Eukaryota</taxon>
        <taxon>Metazoa</taxon>
        <taxon>Chordata</taxon>
        <taxon>Craniata</taxon>
        <taxon>Vertebrata</taxon>
        <taxon>Euteleostomi</taxon>
        <taxon>Mammalia</taxon>
        <taxon>Eutheria</taxon>
        <taxon>Laurasiatheria</taxon>
        <taxon>Carnivora</taxon>
        <taxon>Caniformia</taxon>
        <taxon>Canidae</taxon>
        <taxon>Vulpes</taxon>
    </lineage>
</organism>
<dbReference type="Gene3D" id="3.40.50.1000">
    <property type="entry name" value="HAD superfamily/HAD-like"/>
    <property type="match status" value="1"/>
</dbReference>
<dbReference type="InterPro" id="IPR023943">
    <property type="entry name" value="Enolase-ppase_E1"/>
</dbReference>
<dbReference type="GeneID" id="112919698"/>
<dbReference type="Gene3D" id="1.10.720.60">
    <property type="match status" value="1"/>
</dbReference>
<dbReference type="PANTHER" id="PTHR20371:SF1">
    <property type="entry name" value="ENOLASE-PHOSPHATASE E1"/>
    <property type="match status" value="1"/>
</dbReference>
<evidence type="ECO:0000313" key="5">
    <source>
        <dbReference type="Proteomes" id="UP001652641"/>
    </source>
</evidence>
<dbReference type="SFLD" id="SFLDG01129">
    <property type="entry name" value="C1.5:_HAD__Beta-PGM__Phosphata"/>
    <property type="match status" value="1"/>
</dbReference>
<dbReference type="RefSeq" id="XP_072611938.1">
    <property type="nucleotide sequence ID" value="XM_072755837.1"/>
</dbReference>
<sequence length="296" mass="33223">MVVLSVPAEVTVILLDIEGTTTPIAFVKDILFPYIKENVKEYLQTHWEEEECQQDVSLLRKQAEEDSHLDGAVPIPAASGNGADDLPQMIQAVVDNVCWQMSLDRKTTALKQLQGHMWRAAFTAGRMKAEFFDDVVPAVRKWREAGMKVYIYSSGSVEAQKLLFGHSTEGDLLELVDGHFDTKIGHKVESESYRKIANSIGCSTNNILFLTDVTLDFTYLFMSDTEERERGRDTQRETHRQREKQAPCREPHVGLHPGSPGSHPGLQVVLNCCVPGAALQSLILRLSKSNEKRDNR</sequence>
<evidence type="ECO:0000256" key="3">
    <source>
        <dbReference type="ARBA" id="ARBA00023167"/>
    </source>
</evidence>